<keyword evidence="4" id="KW-0378">Hydrolase</keyword>
<feature type="domain" description="M23ase beta-sheet core" evidence="8">
    <location>
        <begin position="379"/>
        <end position="473"/>
    </location>
</feature>
<keyword evidence="7" id="KW-0175">Coiled coil</keyword>
<dbReference type="GO" id="GO:0046872">
    <property type="term" value="F:metal ion binding"/>
    <property type="evidence" value="ECO:0007669"/>
    <property type="project" value="UniProtKB-KW"/>
</dbReference>
<evidence type="ECO:0000256" key="6">
    <source>
        <dbReference type="ARBA" id="ARBA00023049"/>
    </source>
</evidence>
<organism evidence="10 11">
    <name type="scientific">Thalassobaculum fulvum</name>
    <dbReference type="NCBI Taxonomy" id="1633335"/>
    <lineage>
        <taxon>Bacteria</taxon>
        <taxon>Pseudomonadati</taxon>
        <taxon>Pseudomonadota</taxon>
        <taxon>Alphaproteobacteria</taxon>
        <taxon>Rhodospirillales</taxon>
        <taxon>Thalassobaculaceae</taxon>
        <taxon>Thalassobaculum</taxon>
    </lineage>
</organism>
<dbReference type="CDD" id="cd12797">
    <property type="entry name" value="M23_peptidase"/>
    <property type="match status" value="1"/>
</dbReference>
<dbReference type="InterPro" id="IPR045974">
    <property type="entry name" value="DUF5930"/>
</dbReference>
<comment type="cofactor">
    <cofactor evidence="1">
        <name>Zn(2+)</name>
        <dbReference type="ChEBI" id="CHEBI:29105"/>
    </cofactor>
</comment>
<comment type="caution">
    <text evidence="10">The sequence shown here is derived from an EMBL/GenBank/DDBJ whole genome shotgun (WGS) entry which is preliminary data.</text>
</comment>
<feature type="domain" description="DUF5930" evidence="9">
    <location>
        <begin position="142"/>
        <end position="358"/>
    </location>
</feature>
<dbReference type="Proteomes" id="UP000630353">
    <property type="component" value="Unassembled WGS sequence"/>
</dbReference>
<evidence type="ECO:0000256" key="2">
    <source>
        <dbReference type="ARBA" id="ARBA00022670"/>
    </source>
</evidence>
<evidence type="ECO:0000259" key="8">
    <source>
        <dbReference type="Pfam" id="PF01551"/>
    </source>
</evidence>
<dbReference type="Pfam" id="PF01551">
    <property type="entry name" value="Peptidase_M23"/>
    <property type="match status" value="1"/>
</dbReference>
<feature type="coiled-coil region" evidence="7">
    <location>
        <begin position="106"/>
        <end position="140"/>
    </location>
</feature>
<evidence type="ECO:0000256" key="5">
    <source>
        <dbReference type="ARBA" id="ARBA00022833"/>
    </source>
</evidence>
<evidence type="ECO:0000256" key="3">
    <source>
        <dbReference type="ARBA" id="ARBA00022723"/>
    </source>
</evidence>
<reference evidence="10" key="1">
    <citation type="journal article" date="2014" name="Int. J. Syst. Evol. Microbiol.">
        <title>Complete genome sequence of Corynebacterium casei LMG S-19264T (=DSM 44701T), isolated from a smear-ripened cheese.</title>
        <authorList>
            <consortium name="US DOE Joint Genome Institute (JGI-PGF)"/>
            <person name="Walter F."/>
            <person name="Albersmeier A."/>
            <person name="Kalinowski J."/>
            <person name="Ruckert C."/>
        </authorList>
    </citation>
    <scope>NUCLEOTIDE SEQUENCE</scope>
    <source>
        <strain evidence="10">KCTC 42651</strain>
    </source>
</reference>
<proteinExistence type="predicted"/>
<gene>
    <name evidence="10" type="ORF">GCM10017083_20130</name>
</gene>
<evidence type="ECO:0000256" key="1">
    <source>
        <dbReference type="ARBA" id="ARBA00001947"/>
    </source>
</evidence>
<dbReference type="EMBL" id="BMZS01000004">
    <property type="protein sequence ID" value="GHD48733.1"/>
    <property type="molecule type" value="Genomic_DNA"/>
</dbReference>
<feature type="coiled-coil region" evidence="7">
    <location>
        <begin position="169"/>
        <end position="277"/>
    </location>
</feature>
<dbReference type="GO" id="GO:0006508">
    <property type="term" value="P:proteolysis"/>
    <property type="evidence" value="ECO:0007669"/>
    <property type="project" value="UniProtKB-KW"/>
</dbReference>
<dbReference type="InterPro" id="IPR050570">
    <property type="entry name" value="Cell_wall_metabolism_enzyme"/>
</dbReference>
<evidence type="ECO:0000313" key="11">
    <source>
        <dbReference type="Proteomes" id="UP000630353"/>
    </source>
</evidence>
<name>A0A919CQI4_9PROT</name>
<dbReference type="Gene3D" id="2.70.70.10">
    <property type="entry name" value="Glucose Permease (Domain IIA)"/>
    <property type="match status" value="1"/>
</dbReference>
<dbReference type="SUPFAM" id="SSF51261">
    <property type="entry name" value="Duplicated hybrid motif"/>
    <property type="match status" value="1"/>
</dbReference>
<dbReference type="FunFam" id="2.70.70.10:FF:000006">
    <property type="entry name" value="M23 family peptidase"/>
    <property type="match status" value="1"/>
</dbReference>
<protein>
    <submittedName>
        <fullName evidence="10">Peptidase M23</fullName>
    </submittedName>
</protein>
<keyword evidence="11" id="KW-1185">Reference proteome</keyword>
<dbReference type="PANTHER" id="PTHR21666:SF288">
    <property type="entry name" value="CELL DIVISION PROTEIN YTFB"/>
    <property type="match status" value="1"/>
</dbReference>
<dbReference type="Pfam" id="PF19353">
    <property type="entry name" value="DUF5930"/>
    <property type="match status" value="2"/>
</dbReference>
<reference evidence="10" key="2">
    <citation type="submission" date="2020-09" db="EMBL/GenBank/DDBJ databases">
        <authorList>
            <person name="Sun Q."/>
            <person name="Kim S."/>
        </authorList>
    </citation>
    <scope>NUCLEOTIDE SEQUENCE</scope>
    <source>
        <strain evidence="10">KCTC 42651</strain>
    </source>
</reference>
<evidence type="ECO:0000256" key="7">
    <source>
        <dbReference type="SAM" id="Coils"/>
    </source>
</evidence>
<keyword evidence="3" id="KW-0479">Metal-binding</keyword>
<keyword evidence="2" id="KW-0645">Protease</keyword>
<dbReference type="GO" id="GO:0004222">
    <property type="term" value="F:metalloendopeptidase activity"/>
    <property type="evidence" value="ECO:0007669"/>
    <property type="project" value="TreeGrafter"/>
</dbReference>
<keyword evidence="5" id="KW-0862">Zinc</keyword>
<evidence type="ECO:0000259" key="9">
    <source>
        <dbReference type="Pfam" id="PF19353"/>
    </source>
</evidence>
<dbReference type="RefSeq" id="WP_189988958.1">
    <property type="nucleotide sequence ID" value="NZ_BMZS01000004.1"/>
</dbReference>
<keyword evidence="6" id="KW-0482">Metalloprotease</keyword>
<dbReference type="InterPro" id="IPR016047">
    <property type="entry name" value="M23ase_b-sheet_dom"/>
</dbReference>
<dbReference type="PANTHER" id="PTHR21666">
    <property type="entry name" value="PEPTIDASE-RELATED"/>
    <property type="match status" value="1"/>
</dbReference>
<dbReference type="InterPro" id="IPR011055">
    <property type="entry name" value="Dup_hybrid_motif"/>
</dbReference>
<dbReference type="Gene3D" id="1.20.5.1160">
    <property type="entry name" value="Vasodilator-stimulated phosphoprotein"/>
    <property type="match status" value="1"/>
</dbReference>
<accession>A0A919CQI4</accession>
<feature type="domain" description="DUF5930" evidence="9">
    <location>
        <begin position="10"/>
        <end position="94"/>
    </location>
</feature>
<evidence type="ECO:0000256" key="4">
    <source>
        <dbReference type="ARBA" id="ARBA00022801"/>
    </source>
</evidence>
<evidence type="ECO:0000313" key="10">
    <source>
        <dbReference type="EMBL" id="GHD48733.1"/>
    </source>
</evidence>
<sequence>MTDDAIGWADRLKGGVRRFFPERQIILRTDGETSYIRLTTGLQLAALGGWLAFAGWVGFTTVGYYTQGAMILAKNESIDRSRQAYRKLLDQVSDYQLSIVGITRDLKETEAHLRRLFSQNEALKQDLNSTEVALRTSEKERARIANARVALGDQLELLGSELRQMTGKNNALEAHIGTLRRHLETIEAEKAEIAAERAALDDRLWALHNELESSSSKIALLQNNVKALKGDLRTVILERSAIASDNDGLRNQLSSLQRVLEEERDAHRTELRRISDRAQANIRTVEEVIKRTGLKLDAIAPLPPKQIMGQGGPFVPYHPDMQVEEDEDSLRVSLTQRLERWEALRGVFVSLPLVPPVANYRISSRFGPRVDPLNGRRAMHDGLDMAGPYKEPVTATADGTVVFAGRRRAYGRVVEIDHGHGLMTRYAHLAKITVRRGEAVRLGRTIGLLGSSGRSSGPHVHYEVRYHGRALNPAKFLKAGAYVQSKEAD</sequence>
<dbReference type="AlphaFoldDB" id="A0A919CQI4"/>